<keyword evidence="3" id="KW-1185">Reference proteome</keyword>
<reference evidence="3" key="1">
    <citation type="submission" date="2016-02" db="EMBL/GenBank/DDBJ databases">
        <authorList>
            <person name="Schultz-Johansen M."/>
            <person name="Glaring M.A."/>
            <person name="Bech P.K."/>
            <person name="Stougaard P."/>
        </authorList>
    </citation>
    <scope>NUCLEOTIDE SEQUENCE [LARGE SCALE GENOMIC DNA]</scope>
    <source>
        <strain evidence="3">S66</strain>
    </source>
</reference>
<evidence type="ECO:0000313" key="3">
    <source>
        <dbReference type="Proteomes" id="UP000070299"/>
    </source>
</evidence>
<sequence>MRCTSCKQGDLQGSFIEQQFRAHTCDHCGGNWILIEDYVTWKERHPQYTFTSVTVDDVVEENQRAMFCPMTGGIMRKLRITKDSTHRLDYSASVGGVWLDKGEWELLKSAGLAGSLNAILTEQWQSKIREQKAEDTFAQLYLAKFGEDDYEKIKNLREWLIHHPRKSDLRSYLLADDPYSAKK</sequence>
<comment type="caution">
    <text evidence="2">The sequence shown here is derived from an EMBL/GenBank/DDBJ whole genome shotgun (WGS) entry which is preliminary data.</text>
</comment>
<dbReference type="AlphaFoldDB" id="A0A136A709"/>
<dbReference type="EMBL" id="LSNE01000001">
    <property type="protein sequence ID" value="KXI31019.1"/>
    <property type="molecule type" value="Genomic_DNA"/>
</dbReference>
<evidence type="ECO:0000259" key="1">
    <source>
        <dbReference type="Pfam" id="PF13453"/>
    </source>
</evidence>
<proteinExistence type="predicted"/>
<gene>
    <name evidence="2" type="ORF">AX660_00745</name>
</gene>
<dbReference type="Proteomes" id="UP000070299">
    <property type="component" value="Unassembled WGS sequence"/>
</dbReference>
<dbReference type="InterPro" id="IPR027392">
    <property type="entry name" value="TF_Znf"/>
</dbReference>
<dbReference type="RefSeq" id="WP_068371016.1">
    <property type="nucleotide sequence ID" value="NZ_LSNE01000001.1"/>
</dbReference>
<name>A0A136A709_9ALTE</name>
<dbReference type="Pfam" id="PF13453">
    <property type="entry name" value="Zn_ribbon_TFIIB"/>
    <property type="match status" value="1"/>
</dbReference>
<organism evidence="2 3">
    <name type="scientific">Paraglaciecola hydrolytica</name>
    <dbReference type="NCBI Taxonomy" id="1799789"/>
    <lineage>
        <taxon>Bacteria</taxon>
        <taxon>Pseudomonadati</taxon>
        <taxon>Pseudomonadota</taxon>
        <taxon>Gammaproteobacteria</taxon>
        <taxon>Alteromonadales</taxon>
        <taxon>Alteromonadaceae</taxon>
        <taxon>Paraglaciecola</taxon>
    </lineage>
</organism>
<protein>
    <recommendedName>
        <fullName evidence="1">Transcription factor zinc-finger domain-containing protein</fullName>
    </recommendedName>
</protein>
<accession>A0A136A709</accession>
<evidence type="ECO:0000313" key="2">
    <source>
        <dbReference type="EMBL" id="KXI31019.1"/>
    </source>
</evidence>
<dbReference type="OrthoDB" id="9814037at2"/>
<feature type="domain" description="Transcription factor zinc-finger" evidence="1">
    <location>
        <begin position="2"/>
        <end position="44"/>
    </location>
</feature>
<dbReference type="STRING" id="1799789.AX660_00745"/>